<dbReference type="Proteomes" id="UP001470230">
    <property type="component" value="Unassembled WGS sequence"/>
</dbReference>
<reference evidence="2 3" key="1">
    <citation type="submission" date="2024-04" db="EMBL/GenBank/DDBJ databases">
        <title>Tritrichomonas musculus Genome.</title>
        <authorList>
            <person name="Alves-Ferreira E."/>
            <person name="Grigg M."/>
            <person name="Lorenzi H."/>
            <person name="Galac M."/>
        </authorList>
    </citation>
    <scope>NUCLEOTIDE SEQUENCE [LARGE SCALE GENOMIC DNA]</scope>
    <source>
        <strain evidence="2 3">EAF2021</strain>
    </source>
</reference>
<comment type="caution">
    <text evidence="2">The sequence shown here is derived from an EMBL/GenBank/DDBJ whole genome shotgun (WGS) entry which is preliminary data.</text>
</comment>
<feature type="coiled-coil region" evidence="1">
    <location>
        <begin position="273"/>
        <end position="300"/>
    </location>
</feature>
<evidence type="ECO:0000313" key="2">
    <source>
        <dbReference type="EMBL" id="KAK8844949.1"/>
    </source>
</evidence>
<sequence>MTASDSKEAFRVNACKKVVRLSKLIEQFTVESQDRYDQINKIHSDFQRACQAIVDRFNRESAKISRDLHNFRKEYISETCSQFSEEYKTIKREFTKYKNGQIRKLNSIIVQSKNLQQTVQLIQNTALKNVSDTLNSASEMEENLHNCTSPEYMENFIKPHIQPILDKIDRYQRYSEDRIRRMRNRYEGRSDTLRTDYNTEIKAIYRKYAPAFESMKYQIKDLKTNIFDTKMQVTRYIDSNKVKMKYHILNKNSFIRDTQYLVKEIDDKISLARERQRTIMNTYNNEIQTLNNQYQTKLRNRNFKLEFLDKMISEKTKQYDNFVSNWDEEMSQKVIQIGNDTTQYNKRGFHLRKQKKEELAALMAQIKECENNSNELIEKLKEQIYRSTSFSQNYSIQFSKNLRQQETKVRNILKSSKDMYIIQRRGRLFILQKAGNLQINSDINIKKDSKESVDNLKKELQTLKINNDKQIKALKKESNTKLTDNLKQLTENLKSYFNQKNKEFNSDSDKMKKEVNRIKTEFSNEVQSKVNHYNNMVNIKVRQYKLTLDQSDPKDPTDKTVKQNLQSQLDKIDSEMKEIQKKHRILLDGFEKQIQTIEKLKRKILRNINTETTSINSEYELKIQVAQVTLKEKLENLSKIYDPDENQRGCDIIEAFRHIQDVRHETSDEAIQLRRACENMKEEQKKKKNQLREKIKWFSTIKPELMKRYEIARKRADTEIPELEKVLAQEILPLQSLITELNAKFNSEMKVINEESSIQTSNFEKEVSKIEEEKKIIKQKMTEQLSQIDNNHSKVLSKIRKDHSETVFILKSKIEEAKKKKDALMIEYKQKRNAEFVSFCSQLKNNISLTQKNIRCSFESENTRLDSLVNEKIKRMLQFDLAFACNLTPRRGDKKEIECKRSSLSDLDKRTAGEFNTHSSYLKQPSLIRQRQMRQQQQLQIRMNVQSHHSARNKSVKIILDPTNQNTADNLSSQFI</sequence>
<organism evidence="2 3">
    <name type="scientific">Tritrichomonas musculus</name>
    <dbReference type="NCBI Taxonomy" id="1915356"/>
    <lineage>
        <taxon>Eukaryota</taxon>
        <taxon>Metamonada</taxon>
        <taxon>Parabasalia</taxon>
        <taxon>Tritrichomonadida</taxon>
        <taxon>Tritrichomonadidae</taxon>
        <taxon>Tritrichomonas</taxon>
    </lineage>
</organism>
<feature type="coiled-coil region" evidence="1">
    <location>
        <begin position="446"/>
        <end position="521"/>
    </location>
</feature>
<dbReference type="EMBL" id="JAPFFF010000031">
    <property type="protein sequence ID" value="KAK8844949.1"/>
    <property type="molecule type" value="Genomic_DNA"/>
</dbReference>
<name>A0ABR2HD33_9EUKA</name>
<protein>
    <submittedName>
        <fullName evidence="2">Uncharacterized protein</fullName>
    </submittedName>
</protein>
<keyword evidence="3" id="KW-1185">Reference proteome</keyword>
<gene>
    <name evidence="2" type="ORF">M9Y10_021122</name>
</gene>
<keyword evidence="1" id="KW-0175">Coiled coil</keyword>
<evidence type="ECO:0000313" key="3">
    <source>
        <dbReference type="Proteomes" id="UP001470230"/>
    </source>
</evidence>
<feature type="coiled-coil region" evidence="1">
    <location>
        <begin position="663"/>
        <end position="726"/>
    </location>
</feature>
<evidence type="ECO:0000256" key="1">
    <source>
        <dbReference type="SAM" id="Coils"/>
    </source>
</evidence>
<feature type="coiled-coil region" evidence="1">
    <location>
        <begin position="352"/>
        <end position="386"/>
    </location>
</feature>
<feature type="coiled-coil region" evidence="1">
    <location>
        <begin position="562"/>
        <end position="607"/>
    </location>
</feature>
<accession>A0ABR2HD33</accession>
<proteinExistence type="predicted"/>